<dbReference type="Gene3D" id="2.20.200.10">
    <property type="entry name" value="Outer membrane efflux proteins (OEP)"/>
    <property type="match status" value="1"/>
</dbReference>
<accession>A0ABP3KQH8</accession>
<dbReference type="Pfam" id="PF02321">
    <property type="entry name" value="OEP"/>
    <property type="match status" value="2"/>
</dbReference>
<evidence type="ECO:0000256" key="1">
    <source>
        <dbReference type="ARBA" id="ARBA00007613"/>
    </source>
</evidence>
<dbReference type="NCBIfam" id="TIGR01845">
    <property type="entry name" value="outer_NodT"/>
    <property type="match status" value="1"/>
</dbReference>
<dbReference type="Gene3D" id="1.20.1600.10">
    <property type="entry name" value="Outer membrane efflux proteins (OEP)"/>
    <property type="match status" value="1"/>
</dbReference>
<organism evidence="4 5">
    <name type="scientific">Parasphingorhabdus litoris</name>
    <dbReference type="NCBI Taxonomy" id="394733"/>
    <lineage>
        <taxon>Bacteria</taxon>
        <taxon>Pseudomonadati</taxon>
        <taxon>Pseudomonadota</taxon>
        <taxon>Alphaproteobacteria</taxon>
        <taxon>Sphingomonadales</taxon>
        <taxon>Sphingomonadaceae</taxon>
        <taxon>Parasphingorhabdus</taxon>
    </lineage>
</organism>
<keyword evidence="2" id="KW-0564">Palmitate</keyword>
<reference evidence="5" key="1">
    <citation type="journal article" date="2019" name="Int. J. Syst. Evol. Microbiol.">
        <title>The Global Catalogue of Microorganisms (GCM) 10K type strain sequencing project: providing services to taxonomists for standard genome sequencing and annotation.</title>
        <authorList>
            <consortium name="The Broad Institute Genomics Platform"/>
            <consortium name="The Broad Institute Genome Sequencing Center for Infectious Disease"/>
            <person name="Wu L."/>
            <person name="Ma J."/>
        </authorList>
    </citation>
    <scope>NUCLEOTIDE SEQUENCE [LARGE SCALE GENOMIC DNA]</scope>
    <source>
        <strain evidence="5">JCM 14162</strain>
    </source>
</reference>
<keyword evidence="2" id="KW-0472">Membrane</keyword>
<dbReference type="PANTHER" id="PTHR30203">
    <property type="entry name" value="OUTER MEMBRANE CATION EFFLUX PROTEIN"/>
    <property type="match status" value="1"/>
</dbReference>
<evidence type="ECO:0000256" key="3">
    <source>
        <dbReference type="SAM" id="MobiDB-lite"/>
    </source>
</evidence>
<gene>
    <name evidence="4" type="ORF">GCM10009096_29680</name>
</gene>
<evidence type="ECO:0000313" key="4">
    <source>
        <dbReference type="EMBL" id="GAA0485067.1"/>
    </source>
</evidence>
<dbReference type="PANTHER" id="PTHR30203:SF33">
    <property type="entry name" value="BLR4455 PROTEIN"/>
    <property type="match status" value="1"/>
</dbReference>
<dbReference type="InterPro" id="IPR010131">
    <property type="entry name" value="MdtP/NodT-like"/>
</dbReference>
<evidence type="ECO:0000256" key="2">
    <source>
        <dbReference type="RuleBase" id="RU362097"/>
    </source>
</evidence>
<evidence type="ECO:0000313" key="5">
    <source>
        <dbReference type="Proteomes" id="UP001500713"/>
    </source>
</evidence>
<keyword evidence="5" id="KW-1185">Reference proteome</keyword>
<keyword evidence="2" id="KW-0812">Transmembrane</keyword>
<dbReference type="SUPFAM" id="SSF56954">
    <property type="entry name" value="Outer membrane efflux proteins (OEP)"/>
    <property type="match status" value="1"/>
</dbReference>
<keyword evidence="2" id="KW-0449">Lipoprotein</keyword>
<dbReference type="InterPro" id="IPR003423">
    <property type="entry name" value="OMP_efflux"/>
</dbReference>
<dbReference type="EMBL" id="BAAAEM010000003">
    <property type="protein sequence ID" value="GAA0485067.1"/>
    <property type="molecule type" value="Genomic_DNA"/>
</dbReference>
<sequence length="474" mass="51248">MAPDSRAPEIAAGVPQQYDKVVASGAYEPAQWWTSFQDPILDALLDEALAKNLDLAEAAARLRAAEAQARVSRSGLFPQVNAELGSSYSDTPTAGTGFGGGAGGSRFQVESYTSGLGFSYEVDLWGRLRNDARSGRADAIAAAADLQAARLAVMAETITTYFDIVDARDQIALTTRIIDVLGDRVEQTENRYRRGLASSFELYQVRQDFRNIQAGLPQRERQLAATEGQLAVLIGRYSDNMEEFLGQKLAPQLVFTPIPSGLPIDLLAQRPDIYAEGQRLESARFNLGARKAERFPSISLSAGTGTQAGNPSGLFDIFDKWILNLGANLTAPLFQGGRIRANIEAADAQYAQQAAVYARTVLTAYQEVGAAIEGYEEERQRYRFLFSQLEEADAAAQLQSRRFATGVGSYIDYLDALRAQYQVQSSLSSAARDVALARLAVHRALGGSWDAKPAAAPVADDDTAVPASEIEGDK</sequence>
<feature type="region of interest" description="Disordered" evidence="3">
    <location>
        <begin position="451"/>
        <end position="474"/>
    </location>
</feature>
<name>A0ABP3KQH8_9SPHN</name>
<comment type="subcellular location">
    <subcellularLocation>
        <location evidence="2">Cell membrane</location>
        <topology evidence="2">Lipid-anchor</topology>
    </subcellularLocation>
</comment>
<protein>
    <submittedName>
        <fullName evidence="4">Efflux transporter outer membrane subunit</fullName>
    </submittedName>
</protein>
<proteinExistence type="inferred from homology"/>
<comment type="caution">
    <text evidence="4">The sequence shown here is derived from an EMBL/GenBank/DDBJ whole genome shotgun (WGS) entry which is preliminary data.</text>
</comment>
<keyword evidence="2" id="KW-1134">Transmembrane beta strand</keyword>
<dbReference type="Proteomes" id="UP001500713">
    <property type="component" value="Unassembled WGS sequence"/>
</dbReference>
<comment type="similarity">
    <text evidence="1 2">Belongs to the outer membrane factor (OMF) (TC 1.B.17) family.</text>
</comment>